<accession>A0ABQ4TYD9</accession>
<dbReference type="RefSeq" id="WP_238182207.1">
    <property type="nucleotide sequence ID" value="NZ_BPRB01000087.1"/>
</dbReference>
<evidence type="ECO:0000313" key="2">
    <source>
        <dbReference type="Proteomes" id="UP001055057"/>
    </source>
</evidence>
<evidence type="ECO:0000313" key="1">
    <source>
        <dbReference type="EMBL" id="GJE59637.1"/>
    </source>
</evidence>
<proteinExistence type="predicted"/>
<comment type="caution">
    <text evidence="1">The sequence shown here is derived from an EMBL/GenBank/DDBJ whole genome shotgun (WGS) entry which is preliminary data.</text>
</comment>
<dbReference type="Proteomes" id="UP001055057">
    <property type="component" value="Unassembled WGS sequence"/>
</dbReference>
<protein>
    <submittedName>
        <fullName evidence="1">Uncharacterized protein</fullName>
    </submittedName>
</protein>
<gene>
    <name evidence="1" type="ORF">MPOCJGCO_1734</name>
</gene>
<dbReference type="EMBL" id="BPRB01000087">
    <property type="protein sequence ID" value="GJE59637.1"/>
    <property type="molecule type" value="Genomic_DNA"/>
</dbReference>
<sequence>MLASSRLIKSSWIAVEVTKERAERVLVVETYIAVSPLERNYEAGQYEKVLGCVRGVLARHPEIDRASILSMHRGAGCTALFREEAHEAA</sequence>
<keyword evidence="2" id="KW-1185">Reference proteome</keyword>
<name>A0ABQ4TYD9_9HYPH</name>
<reference evidence="1" key="2">
    <citation type="submission" date="2021-08" db="EMBL/GenBank/DDBJ databases">
        <authorList>
            <person name="Tani A."/>
            <person name="Ola A."/>
            <person name="Ogura Y."/>
            <person name="Katsura K."/>
            <person name="Hayashi T."/>
        </authorList>
    </citation>
    <scope>NUCLEOTIDE SEQUENCE</scope>
    <source>
        <strain evidence="1">DSM 23632</strain>
    </source>
</reference>
<reference evidence="1" key="1">
    <citation type="journal article" date="2021" name="Front. Microbiol.">
        <title>Comprehensive Comparative Genomics and Phenotyping of Methylobacterium Species.</title>
        <authorList>
            <person name="Alessa O."/>
            <person name="Ogura Y."/>
            <person name="Fujitani Y."/>
            <person name="Takami H."/>
            <person name="Hayashi T."/>
            <person name="Sahin N."/>
            <person name="Tani A."/>
        </authorList>
    </citation>
    <scope>NUCLEOTIDE SEQUENCE</scope>
    <source>
        <strain evidence="1">DSM 23632</strain>
    </source>
</reference>
<organism evidence="1 2">
    <name type="scientific">Methylobacterium trifolii</name>
    <dbReference type="NCBI Taxonomy" id="1003092"/>
    <lineage>
        <taxon>Bacteria</taxon>
        <taxon>Pseudomonadati</taxon>
        <taxon>Pseudomonadota</taxon>
        <taxon>Alphaproteobacteria</taxon>
        <taxon>Hyphomicrobiales</taxon>
        <taxon>Methylobacteriaceae</taxon>
        <taxon>Methylobacterium</taxon>
    </lineage>
</organism>